<feature type="domain" description="Zinc finger CGNR" evidence="1">
    <location>
        <begin position="145"/>
        <end position="185"/>
    </location>
</feature>
<dbReference type="InterPro" id="IPR021005">
    <property type="entry name" value="Znf_CGNR"/>
</dbReference>
<evidence type="ECO:0000313" key="3">
    <source>
        <dbReference type="Proteomes" id="UP000536604"/>
    </source>
</evidence>
<proteinExistence type="predicted"/>
<protein>
    <submittedName>
        <fullName evidence="2">Putative RNA-binding Zn ribbon-like protein</fullName>
    </submittedName>
</protein>
<name>A0A841IP17_9ACTN</name>
<dbReference type="Pfam" id="PF07336">
    <property type="entry name" value="ABATE"/>
    <property type="match status" value="1"/>
</dbReference>
<dbReference type="AlphaFoldDB" id="A0A841IP17"/>
<reference evidence="2 3" key="1">
    <citation type="submission" date="2020-08" db="EMBL/GenBank/DDBJ databases">
        <title>Genomic Encyclopedia of Type Strains, Phase III (KMG-III): the genomes of soil and plant-associated and newly described type strains.</title>
        <authorList>
            <person name="Whitman W."/>
        </authorList>
    </citation>
    <scope>NUCLEOTIDE SEQUENCE [LARGE SCALE GENOMIC DNA]</scope>
    <source>
        <strain evidence="2 3">CECT 8712</strain>
    </source>
</reference>
<organism evidence="2 3">
    <name type="scientific">Nocardiopsis algeriensis</name>
    <dbReference type="NCBI Taxonomy" id="1478215"/>
    <lineage>
        <taxon>Bacteria</taxon>
        <taxon>Bacillati</taxon>
        <taxon>Actinomycetota</taxon>
        <taxon>Actinomycetes</taxon>
        <taxon>Streptosporangiales</taxon>
        <taxon>Nocardiopsidaceae</taxon>
        <taxon>Nocardiopsis</taxon>
    </lineage>
</organism>
<dbReference type="RefSeq" id="WP_184290494.1">
    <property type="nucleotide sequence ID" value="NZ_JACHJO010000005.1"/>
</dbReference>
<dbReference type="Pfam" id="PF11706">
    <property type="entry name" value="zf-CGNR"/>
    <property type="match status" value="1"/>
</dbReference>
<dbReference type="PANTHER" id="PTHR35525:SF3">
    <property type="entry name" value="BLL6575 PROTEIN"/>
    <property type="match status" value="1"/>
</dbReference>
<evidence type="ECO:0000313" key="2">
    <source>
        <dbReference type="EMBL" id="MBB6119930.1"/>
    </source>
</evidence>
<sequence length="190" mass="20015">MERHLALELADTIHRGDAAGVTDELSTPESTARWLDTVGGPLPAAGRVDEALHAQVVVLRGAVRSLLARAAGPADPAGGAAAPDPQEALSLLNAASAREPVVPRLRWTEGDVPTVEMAPAEGCADTVAALARSAMAFLDSPDRERLRSCSAPGCLRYFVQAHGRQQWCATACGNRARAARHYRRHAGARA</sequence>
<dbReference type="InterPro" id="IPR023286">
    <property type="entry name" value="ABATE_dom_sf"/>
</dbReference>
<comment type="caution">
    <text evidence="2">The sequence shown here is derived from an EMBL/GenBank/DDBJ whole genome shotgun (WGS) entry which is preliminary data.</text>
</comment>
<dbReference type="InterPro" id="IPR010852">
    <property type="entry name" value="ABATE"/>
</dbReference>
<dbReference type="EMBL" id="JACHJO010000005">
    <property type="protein sequence ID" value="MBB6119930.1"/>
    <property type="molecule type" value="Genomic_DNA"/>
</dbReference>
<evidence type="ECO:0000259" key="1">
    <source>
        <dbReference type="Pfam" id="PF11706"/>
    </source>
</evidence>
<keyword evidence="3" id="KW-1185">Reference proteome</keyword>
<dbReference type="SUPFAM" id="SSF160904">
    <property type="entry name" value="Jann2411-like"/>
    <property type="match status" value="1"/>
</dbReference>
<dbReference type="PANTHER" id="PTHR35525">
    <property type="entry name" value="BLL6575 PROTEIN"/>
    <property type="match status" value="1"/>
</dbReference>
<dbReference type="Proteomes" id="UP000536604">
    <property type="component" value="Unassembled WGS sequence"/>
</dbReference>
<gene>
    <name evidence="2" type="ORF">FHS13_001881</name>
</gene>
<accession>A0A841IP17</accession>
<dbReference type="Gene3D" id="1.10.3300.10">
    <property type="entry name" value="Jann2411-like domain"/>
    <property type="match status" value="1"/>
</dbReference>